<dbReference type="InterPro" id="IPR046778">
    <property type="entry name" value="UPF0758_N"/>
</dbReference>
<evidence type="ECO:0000313" key="9">
    <source>
        <dbReference type="EMBL" id="SHJ73910.1"/>
    </source>
</evidence>
<evidence type="ECO:0000313" key="10">
    <source>
        <dbReference type="Proteomes" id="UP000183975"/>
    </source>
</evidence>
<dbReference type="AlphaFoldDB" id="A0A1M6LRU5"/>
<dbReference type="Pfam" id="PF04002">
    <property type="entry name" value="RadC"/>
    <property type="match status" value="1"/>
</dbReference>
<evidence type="ECO:0000256" key="3">
    <source>
        <dbReference type="ARBA" id="ARBA00022723"/>
    </source>
</evidence>
<dbReference type="GO" id="GO:0008237">
    <property type="term" value="F:metallopeptidase activity"/>
    <property type="evidence" value="ECO:0007669"/>
    <property type="project" value="UniProtKB-KW"/>
</dbReference>
<dbReference type="InterPro" id="IPR037518">
    <property type="entry name" value="MPN"/>
</dbReference>
<sequence>MSENVHKGHRERMRQRFLAEGAKGFADHELLELLLYYAVPRGDVNPLAHKMLAEFGTLSMLLSADPADISRRCGVKESTAVLLVLQSALAHRLQQEKWRDKPVLDSVSRAGAFAVDLLSHYHYERFYVVCLDNRKQLIHTCMISEGTIDESVVHPRLVVEAALRYQASSVILMHNHPGGTLMPSFSDVELTARMARILHEIGIEVADHIIVAENQYFSFLEHDYLKKK</sequence>
<accession>A0A1M6LRU5</accession>
<dbReference type="GO" id="GO:0046872">
    <property type="term" value="F:metal ion binding"/>
    <property type="evidence" value="ECO:0007669"/>
    <property type="project" value="UniProtKB-KW"/>
</dbReference>
<keyword evidence="10" id="KW-1185">Reference proteome</keyword>
<dbReference type="PANTHER" id="PTHR30471">
    <property type="entry name" value="DNA REPAIR PROTEIN RADC"/>
    <property type="match status" value="1"/>
</dbReference>
<reference evidence="9 10" key="1">
    <citation type="submission" date="2016-11" db="EMBL/GenBank/DDBJ databases">
        <authorList>
            <person name="Jaros S."/>
            <person name="Januszkiewicz K."/>
            <person name="Wedrychowicz H."/>
        </authorList>
    </citation>
    <scope>NUCLEOTIDE SEQUENCE [LARGE SCALE GENOMIC DNA]</scope>
    <source>
        <strain evidence="9 10">DSM 14214</strain>
    </source>
</reference>
<dbReference type="Gene3D" id="3.40.140.10">
    <property type="entry name" value="Cytidine Deaminase, domain 2"/>
    <property type="match status" value="1"/>
</dbReference>
<dbReference type="CDD" id="cd08071">
    <property type="entry name" value="MPN_DUF2466"/>
    <property type="match status" value="1"/>
</dbReference>
<dbReference type="GeneID" id="78177179"/>
<dbReference type="NCBIfam" id="TIGR00608">
    <property type="entry name" value="radc"/>
    <property type="match status" value="1"/>
</dbReference>
<keyword evidence="2" id="KW-0645">Protease</keyword>
<dbReference type="NCBIfam" id="NF000642">
    <property type="entry name" value="PRK00024.1"/>
    <property type="match status" value="1"/>
</dbReference>
<dbReference type="PROSITE" id="PS50249">
    <property type="entry name" value="MPN"/>
    <property type="match status" value="1"/>
</dbReference>
<dbReference type="EMBL" id="FRAH01000005">
    <property type="protein sequence ID" value="SHJ73910.1"/>
    <property type="molecule type" value="Genomic_DNA"/>
</dbReference>
<dbReference type="Pfam" id="PF20582">
    <property type="entry name" value="UPF0758_N"/>
    <property type="match status" value="1"/>
</dbReference>
<organism evidence="9 10">
    <name type="scientific">Anaerotignum lactatifermentans DSM 14214</name>
    <dbReference type="NCBI Taxonomy" id="1121323"/>
    <lineage>
        <taxon>Bacteria</taxon>
        <taxon>Bacillati</taxon>
        <taxon>Bacillota</taxon>
        <taxon>Clostridia</taxon>
        <taxon>Lachnospirales</taxon>
        <taxon>Anaerotignaceae</taxon>
        <taxon>Anaerotignum</taxon>
    </lineage>
</organism>
<dbReference type="PANTHER" id="PTHR30471:SF3">
    <property type="entry name" value="UPF0758 PROTEIN YEES-RELATED"/>
    <property type="match status" value="1"/>
</dbReference>
<dbReference type="Proteomes" id="UP000183975">
    <property type="component" value="Unassembled WGS sequence"/>
</dbReference>
<evidence type="ECO:0000256" key="1">
    <source>
        <dbReference type="ARBA" id="ARBA00010243"/>
    </source>
</evidence>
<comment type="similarity">
    <text evidence="1 7">Belongs to the UPF0758 family.</text>
</comment>
<evidence type="ECO:0000259" key="8">
    <source>
        <dbReference type="PROSITE" id="PS50249"/>
    </source>
</evidence>
<dbReference type="GO" id="GO:0006508">
    <property type="term" value="P:proteolysis"/>
    <property type="evidence" value="ECO:0007669"/>
    <property type="project" value="UniProtKB-KW"/>
</dbReference>
<name>A0A1M6LRU5_9FIRM</name>
<dbReference type="OrthoDB" id="9804482at2"/>
<protein>
    <submittedName>
        <fullName evidence="9">DNA repair protein RadC</fullName>
    </submittedName>
</protein>
<proteinExistence type="inferred from homology"/>
<evidence type="ECO:0000256" key="5">
    <source>
        <dbReference type="ARBA" id="ARBA00022833"/>
    </source>
</evidence>
<dbReference type="InterPro" id="IPR001405">
    <property type="entry name" value="UPF0758"/>
</dbReference>
<dbReference type="RefSeq" id="WP_072848612.1">
    <property type="nucleotide sequence ID" value="NZ_FRAH01000005.1"/>
</dbReference>
<keyword evidence="6" id="KW-0482">Metalloprotease</keyword>
<evidence type="ECO:0000256" key="6">
    <source>
        <dbReference type="ARBA" id="ARBA00023049"/>
    </source>
</evidence>
<dbReference type="InterPro" id="IPR025657">
    <property type="entry name" value="RadC_JAB"/>
</dbReference>
<evidence type="ECO:0000256" key="7">
    <source>
        <dbReference type="RuleBase" id="RU003797"/>
    </source>
</evidence>
<evidence type="ECO:0000256" key="2">
    <source>
        <dbReference type="ARBA" id="ARBA00022670"/>
    </source>
</evidence>
<feature type="domain" description="MPN" evidence="8">
    <location>
        <begin position="97"/>
        <end position="225"/>
    </location>
</feature>
<gene>
    <name evidence="9" type="ORF">SAMN02745138_00409</name>
</gene>
<keyword evidence="4" id="KW-0378">Hydrolase</keyword>
<keyword evidence="3" id="KW-0479">Metal-binding</keyword>
<evidence type="ECO:0000256" key="4">
    <source>
        <dbReference type="ARBA" id="ARBA00022801"/>
    </source>
</evidence>
<keyword evidence="5" id="KW-0862">Zinc</keyword>